<dbReference type="Proteomes" id="UP000236724">
    <property type="component" value="Unassembled WGS sequence"/>
</dbReference>
<accession>A0A1H6F402</accession>
<keyword evidence="2" id="KW-1185">Reference proteome</keyword>
<evidence type="ECO:0000313" key="2">
    <source>
        <dbReference type="Proteomes" id="UP000236724"/>
    </source>
</evidence>
<dbReference type="EMBL" id="FMSV02000121">
    <property type="protein sequence ID" value="SEH04812.1"/>
    <property type="molecule type" value="Genomic_DNA"/>
</dbReference>
<protein>
    <submittedName>
        <fullName evidence="1">Uncharacterized protein</fullName>
    </submittedName>
</protein>
<dbReference type="RefSeq" id="WP_103918837.1">
    <property type="nucleotide sequence ID" value="NZ_FMSV02000121.1"/>
</dbReference>
<name>A0A1H6F402_9GAMM</name>
<evidence type="ECO:0000313" key="1">
    <source>
        <dbReference type="EMBL" id="SEH04812.1"/>
    </source>
</evidence>
<gene>
    <name evidence="1" type="ORF">MBHS_00664</name>
</gene>
<dbReference type="OrthoDB" id="3078781at2"/>
<sequence>MNTNSFDDFIEQQTKSAQTTPIDWEKRLEEWKNYLDTFYSSVEEYLKPYIDAEKLSIDKTQIHLQEEYVGEYETQQLTIHLGSNTIRLKPVGTNLIAAKGRVDMLGPKGEVKFVLVNKDFSGPEINVRIWIKEEEQPPKEKVKPVTGWAWKIATPPPHISYIELEQESFQSALMEVVNG</sequence>
<dbReference type="AlphaFoldDB" id="A0A1H6F402"/>
<proteinExistence type="predicted"/>
<reference evidence="1 2" key="1">
    <citation type="submission" date="2016-10" db="EMBL/GenBank/DDBJ databases">
        <authorList>
            <person name="de Groot N.N."/>
        </authorList>
    </citation>
    <scope>NUCLEOTIDE SEQUENCE [LARGE SCALE GENOMIC DNA]</scope>
    <source>
        <strain evidence="1">MBHS1</strain>
    </source>
</reference>
<organism evidence="1 2">
    <name type="scientific">Candidatus Venteria ishoeyi</name>
    <dbReference type="NCBI Taxonomy" id="1899563"/>
    <lineage>
        <taxon>Bacteria</taxon>
        <taxon>Pseudomonadati</taxon>
        <taxon>Pseudomonadota</taxon>
        <taxon>Gammaproteobacteria</taxon>
        <taxon>Thiotrichales</taxon>
        <taxon>Thiotrichaceae</taxon>
        <taxon>Venteria</taxon>
    </lineage>
</organism>